<dbReference type="STRING" id="1776384.GCA_900086585_03170"/>
<name>A0A415E7N2_9FIRM</name>
<comment type="caution">
    <text evidence="2">The sequence shown here is derived from an EMBL/GenBank/DDBJ whole genome shotgun (WGS) entry which is preliminary data.</text>
</comment>
<accession>A0A415E7N2</accession>
<organism evidence="2 3">
    <name type="scientific">Emergencia timonensis</name>
    <dbReference type="NCBI Taxonomy" id="1776384"/>
    <lineage>
        <taxon>Bacteria</taxon>
        <taxon>Bacillati</taxon>
        <taxon>Bacillota</taxon>
        <taxon>Clostridia</taxon>
        <taxon>Peptostreptococcales</taxon>
        <taxon>Anaerovoracaceae</taxon>
        <taxon>Emergencia</taxon>
    </lineage>
</organism>
<evidence type="ECO:0000313" key="3">
    <source>
        <dbReference type="Proteomes" id="UP000284841"/>
    </source>
</evidence>
<keyword evidence="1" id="KW-0732">Signal</keyword>
<evidence type="ECO:0000313" key="2">
    <source>
        <dbReference type="EMBL" id="RHJ89812.1"/>
    </source>
</evidence>
<reference evidence="2 3" key="1">
    <citation type="submission" date="2018-08" db="EMBL/GenBank/DDBJ databases">
        <title>A genome reference for cultivated species of the human gut microbiota.</title>
        <authorList>
            <person name="Zou Y."/>
            <person name="Xue W."/>
            <person name="Luo G."/>
        </authorList>
    </citation>
    <scope>NUCLEOTIDE SEQUENCE [LARGE SCALE GENOMIC DNA]</scope>
    <source>
        <strain evidence="2 3">AM07-24</strain>
    </source>
</reference>
<sequence>MRKMISIGLAAVMLLSSFGLCFAAEETSASVEEISPRFAAVRDVESNVVITGGNALFYVKVMPKSSTSISYINVTLKLVNSSGTVLKTVTDKVYFSSGYFKLSSNKTVSRGTYHAEYTLKVYKSGSLVETISGKSLSEKY</sequence>
<keyword evidence="3" id="KW-1185">Reference proteome</keyword>
<evidence type="ECO:0008006" key="4">
    <source>
        <dbReference type="Google" id="ProtNLM"/>
    </source>
</evidence>
<dbReference type="EMBL" id="QRMS01000001">
    <property type="protein sequence ID" value="RHJ89812.1"/>
    <property type="molecule type" value="Genomic_DNA"/>
</dbReference>
<gene>
    <name evidence="2" type="ORF">DW099_04410</name>
</gene>
<protein>
    <recommendedName>
        <fullName evidence="4">NEAT domain-containing protein</fullName>
    </recommendedName>
</protein>
<evidence type="ECO:0000256" key="1">
    <source>
        <dbReference type="SAM" id="SignalP"/>
    </source>
</evidence>
<dbReference type="RefSeq" id="WP_118333841.1">
    <property type="nucleotide sequence ID" value="NZ_AP025567.1"/>
</dbReference>
<dbReference type="OrthoDB" id="2091202at2"/>
<feature type="signal peptide" evidence="1">
    <location>
        <begin position="1"/>
        <end position="23"/>
    </location>
</feature>
<dbReference type="Proteomes" id="UP000284841">
    <property type="component" value="Unassembled WGS sequence"/>
</dbReference>
<dbReference type="AlphaFoldDB" id="A0A415E7N2"/>
<feature type="chain" id="PRO_5019467188" description="NEAT domain-containing protein" evidence="1">
    <location>
        <begin position="24"/>
        <end position="140"/>
    </location>
</feature>
<proteinExistence type="predicted"/>